<evidence type="ECO:0000313" key="2">
    <source>
        <dbReference type="EMBL" id="KAG2436730.1"/>
    </source>
</evidence>
<dbReference type="InterPro" id="IPR019410">
    <property type="entry name" value="Methyltransf_16"/>
</dbReference>
<feature type="compositionally biased region" description="Gly residues" evidence="1">
    <location>
        <begin position="330"/>
        <end position="344"/>
    </location>
</feature>
<dbReference type="EMBL" id="JAEHOC010000012">
    <property type="protein sequence ID" value="KAG2436730.1"/>
    <property type="molecule type" value="Genomic_DNA"/>
</dbReference>
<name>A0A835TF87_CHLIN</name>
<feature type="compositionally biased region" description="Pro residues" evidence="1">
    <location>
        <begin position="21"/>
        <end position="31"/>
    </location>
</feature>
<evidence type="ECO:0000256" key="1">
    <source>
        <dbReference type="SAM" id="MobiDB-lite"/>
    </source>
</evidence>
<feature type="region of interest" description="Disordered" evidence="1">
    <location>
        <begin position="212"/>
        <end position="269"/>
    </location>
</feature>
<dbReference type="Pfam" id="PF10294">
    <property type="entry name" value="Methyltransf_16"/>
    <property type="match status" value="1"/>
</dbReference>
<dbReference type="CDD" id="cd02440">
    <property type="entry name" value="AdoMet_MTases"/>
    <property type="match status" value="1"/>
</dbReference>
<dbReference type="InterPro" id="IPR029063">
    <property type="entry name" value="SAM-dependent_MTases_sf"/>
</dbReference>
<dbReference type="SUPFAM" id="SSF53335">
    <property type="entry name" value="S-adenosyl-L-methionine-dependent methyltransferases"/>
    <property type="match status" value="1"/>
</dbReference>
<reference evidence="2" key="1">
    <citation type="journal article" date="2020" name="bioRxiv">
        <title>Comparative genomics of Chlamydomonas.</title>
        <authorList>
            <person name="Craig R.J."/>
            <person name="Hasan A.R."/>
            <person name="Ness R.W."/>
            <person name="Keightley P.D."/>
        </authorList>
    </citation>
    <scope>NUCLEOTIDE SEQUENCE</scope>
    <source>
        <strain evidence="2">SAG 7.73</strain>
    </source>
</reference>
<dbReference type="AlphaFoldDB" id="A0A835TF87"/>
<feature type="compositionally biased region" description="Low complexity" evidence="1">
    <location>
        <begin position="216"/>
        <end position="232"/>
    </location>
</feature>
<feature type="compositionally biased region" description="Low complexity" evidence="1">
    <location>
        <begin position="350"/>
        <end position="364"/>
    </location>
</feature>
<dbReference type="Proteomes" id="UP000650467">
    <property type="component" value="Unassembled WGS sequence"/>
</dbReference>
<feature type="compositionally biased region" description="Basic and acidic residues" evidence="1">
    <location>
        <begin position="234"/>
        <end position="246"/>
    </location>
</feature>
<dbReference type="OrthoDB" id="413520at2759"/>
<organism evidence="2 3">
    <name type="scientific">Chlamydomonas incerta</name>
    <dbReference type="NCBI Taxonomy" id="51695"/>
    <lineage>
        <taxon>Eukaryota</taxon>
        <taxon>Viridiplantae</taxon>
        <taxon>Chlorophyta</taxon>
        <taxon>core chlorophytes</taxon>
        <taxon>Chlorophyceae</taxon>
        <taxon>CS clade</taxon>
        <taxon>Chlamydomonadales</taxon>
        <taxon>Chlamydomonadaceae</taxon>
        <taxon>Chlamydomonas</taxon>
    </lineage>
</organism>
<keyword evidence="3" id="KW-1185">Reference proteome</keyword>
<dbReference type="Gene3D" id="3.40.50.150">
    <property type="entry name" value="Vaccinia Virus protein VP39"/>
    <property type="match status" value="1"/>
</dbReference>
<evidence type="ECO:0000313" key="3">
    <source>
        <dbReference type="Proteomes" id="UP000650467"/>
    </source>
</evidence>
<feature type="region of interest" description="Disordered" evidence="1">
    <location>
        <begin position="326"/>
        <end position="395"/>
    </location>
</feature>
<feature type="region of interest" description="Disordered" evidence="1">
    <location>
        <begin position="1"/>
        <end position="37"/>
    </location>
</feature>
<proteinExistence type="predicted"/>
<gene>
    <name evidence="2" type="ORF">HXX76_006254</name>
</gene>
<feature type="compositionally biased region" description="Basic and acidic residues" evidence="1">
    <location>
        <begin position="259"/>
        <end position="269"/>
    </location>
</feature>
<comment type="caution">
    <text evidence="2">The sequence shown here is derived from an EMBL/GenBank/DDBJ whole genome shotgun (WGS) entry which is preliminary data.</text>
</comment>
<protein>
    <submittedName>
        <fullName evidence="2">Uncharacterized protein</fullName>
    </submittedName>
</protein>
<dbReference type="PANTHER" id="PTHR14614">
    <property type="entry name" value="HEPATOCELLULAR CARCINOMA-ASSOCIATED ANTIGEN"/>
    <property type="match status" value="1"/>
</dbReference>
<feature type="compositionally biased region" description="Basic residues" evidence="1">
    <location>
        <begin position="1"/>
        <end position="11"/>
    </location>
</feature>
<sequence>MSGQRGPKRAKVAAPDETPAPVVPEPSPGPSPSGVSSFLQSWAWKREHRPDRDRFQRPYVHPLADGRKLTVEQARFSGGEGFASTVWDSSIVVAKYLERHAAALVRGRRLLDLSAGCGLPGLTAASLGAGCVLATDLPPNLPLLRRNAERNGLAGVVRVAEHWWGGDVAPLEAQAGGAIDLVLACDVMYVEEAVPALVSSLAALCGGRYSPPAPPAQEQQQAQQDEQLQSAAGRSERCKDAAHGGEDGGSGGGAGASGDDGRRDPGVSRSGRETVVLLAHGRNRFAEAAFWRQAAAARLEAERVPAAELDPVYQCSDVEVFTLRLRGQRGPSGSGAGSGAGSGGKEVEPEVAPAVEAEPGTAAEESGKGVQQVRGARGNFGREATGGQAKRRANE</sequence>
<accession>A0A835TF87</accession>
<dbReference type="PANTHER" id="PTHR14614:SF154">
    <property type="entry name" value="PROTEIN N-LYSINE METHYLTRANSFERASE METTL21A"/>
    <property type="match status" value="1"/>
</dbReference>
<feature type="compositionally biased region" description="Gly residues" evidence="1">
    <location>
        <begin position="247"/>
        <end position="258"/>
    </location>
</feature>